<feature type="domain" description="Tyrosine specific protein phosphatases" evidence="3">
    <location>
        <begin position="50"/>
        <end position="107"/>
    </location>
</feature>
<evidence type="ECO:0000313" key="4">
    <source>
        <dbReference type="EMBL" id="KAF6021292.1"/>
    </source>
</evidence>
<evidence type="ECO:0000256" key="1">
    <source>
        <dbReference type="SAM" id="Phobius"/>
    </source>
</evidence>
<dbReference type="PRINTS" id="PR00700">
    <property type="entry name" value="PRTYPHPHTASE"/>
</dbReference>
<evidence type="ECO:0000313" key="5">
    <source>
        <dbReference type="Proteomes" id="UP000593567"/>
    </source>
</evidence>
<protein>
    <submittedName>
        <fullName evidence="4">PTPRA</fullName>
    </submittedName>
</protein>
<organism evidence="4 5">
    <name type="scientific">Bugula neritina</name>
    <name type="common">Brown bryozoan</name>
    <name type="synonym">Sertularia neritina</name>
    <dbReference type="NCBI Taxonomy" id="10212"/>
    <lineage>
        <taxon>Eukaryota</taxon>
        <taxon>Metazoa</taxon>
        <taxon>Spiralia</taxon>
        <taxon>Lophotrochozoa</taxon>
        <taxon>Bryozoa</taxon>
        <taxon>Gymnolaemata</taxon>
        <taxon>Cheilostomatida</taxon>
        <taxon>Flustrina</taxon>
        <taxon>Buguloidea</taxon>
        <taxon>Bugulidae</taxon>
        <taxon>Bugula</taxon>
    </lineage>
</organism>
<keyword evidence="1" id="KW-0472">Membrane</keyword>
<dbReference type="InterPro" id="IPR050348">
    <property type="entry name" value="Protein-Tyr_Phosphatase"/>
</dbReference>
<dbReference type="InterPro" id="IPR000242">
    <property type="entry name" value="PTP_cat"/>
</dbReference>
<dbReference type="PANTHER" id="PTHR19134">
    <property type="entry name" value="RECEPTOR-TYPE TYROSINE-PROTEIN PHOSPHATASE"/>
    <property type="match status" value="1"/>
</dbReference>
<accession>A0A7J7J579</accession>
<dbReference type="Pfam" id="PF00102">
    <property type="entry name" value="Y_phosphatase"/>
    <property type="match status" value="2"/>
</dbReference>
<dbReference type="Gene3D" id="3.90.190.10">
    <property type="entry name" value="Protein tyrosine phosphatase superfamily"/>
    <property type="match status" value="2"/>
</dbReference>
<dbReference type="GO" id="GO:0004725">
    <property type="term" value="F:protein tyrosine phosphatase activity"/>
    <property type="evidence" value="ECO:0007669"/>
    <property type="project" value="InterPro"/>
</dbReference>
<dbReference type="PROSITE" id="PS50055">
    <property type="entry name" value="TYR_PHOSPHATASE_PTP"/>
    <property type="match status" value="2"/>
</dbReference>
<proteinExistence type="predicted"/>
<dbReference type="OrthoDB" id="10253954at2759"/>
<feature type="transmembrane region" description="Helical" evidence="1">
    <location>
        <begin position="44"/>
        <end position="70"/>
    </location>
</feature>
<dbReference type="InterPro" id="IPR003595">
    <property type="entry name" value="Tyr_Pase_cat"/>
</dbReference>
<keyword evidence="5" id="KW-1185">Reference proteome</keyword>
<dbReference type="InterPro" id="IPR000387">
    <property type="entry name" value="Tyr_Pase_dom"/>
</dbReference>
<keyword evidence="1" id="KW-0812">Transmembrane</keyword>
<dbReference type="EMBL" id="VXIV02003073">
    <property type="protein sequence ID" value="KAF6021292.1"/>
    <property type="molecule type" value="Genomic_DNA"/>
</dbReference>
<dbReference type="SUPFAM" id="SSF52799">
    <property type="entry name" value="(Phosphotyrosine protein) phosphatases II"/>
    <property type="match status" value="2"/>
</dbReference>
<sequence>MVKQELCHTSTTCHGLIMEYLMIYLLMLPFTSRSNHSFPILQNLFLFIAGLILFICCSAGVGRTGTYIALEYLIQQAKREDAVDVFGCVEAMRKRRPCMVQKDDQYIFLHEVLAESLAVEGFKCSPLEINDKIDAHEQRETQDQPDSILQEFQSYTCKHQFIATQLPLSNTLSNFWQLIIEQDVKVVVQLEHAEMPFFPMTDLATLSTSFHSLVRGTAEEKKHVRIIPLKIQTSQVEKSIFILQMKAWCDTAEQYPKGEALLSLCGAVDDILKKIDGSKKICVTCL</sequence>
<dbReference type="PANTHER" id="PTHR19134:SF449">
    <property type="entry name" value="TYROSINE-PROTEIN PHOSPHATASE 1"/>
    <property type="match status" value="1"/>
</dbReference>
<feature type="domain" description="Tyrosine-protein phosphatase" evidence="2">
    <location>
        <begin position="53"/>
        <end position="116"/>
    </location>
</feature>
<dbReference type="SMART" id="SM00404">
    <property type="entry name" value="PTPc_motif"/>
    <property type="match status" value="1"/>
</dbReference>
<reference evidence="4" key="1">
    <citation type="submission" date="2020-06" db="EMBL/GenBank/DDBJ databases">
        <title>Draft genome of Bugula neritina, a colonial animal packing powerful symbionts and potential medicines.</title>
        <authorList>
            <person name="Rayko M."/>
        </authorList>
    </citation>
    <scope>NUCLEOTIDE SEQUENCE [LARGE SCALE GENOMIC DNA]</scope>
    <source>
        <strain evidence="4">Kwan_BN1</strain>
    </source>
</reference>
<dbReference type="InterPro" id="IPR029021">
    <property type="entry name" value="Prot-tyrosine_phosphatase-like"/>
</dbReference>
<evidence type="ECO:0000259" key="3">
    <source>
        <dbReference type="PROSITE" id="PS50056"/>
    </source>
</evidence>
<keyword evidence="1" id="KW-1133">Transmembrane helix</keyword>
<gene>
    <name evidence="4" type="ORF">EB796_020402</name>
</gene>
<name>A0A7J7J579_BUGNE</name>
<dbReference type="AlphaFoldDB" id="A0A7J7J579"/>
<dbReference type="PROSITE" id="PS50056">
    <property type="entry name" value="TYR_PHOSPHATASE_2"/>
    <property type="match status" value="1"/>
</dbReference>
<feature type="transmembrane region" description="Helical" evidence="1">
    <location>
        <begin position="12"/>
        <end position="32"/>
    </location>
</feature>
<evidence type="ECO:0000259" key="2">
    <source>
        <dbReference type="PROSITE" id="PS50055"/>
    </source>
</evidence>
<feature type="domain" description="Tyrosine-protein phosphatase" evidence="2">
    <location>
        <begin position="130"/>
        <end position="286"/>
    </location>
</feature>
<dbReference type="Proteomes" id="UP000593567">
    <property type="component" value="Unassembled WGS sequence"/>
</dbReference>
<comment type="caution">
    <text evidence="4">The sequence shown here is derived from an EMBL/GenBank/DDBJ whole genome shotgun (WGS) entry which is preliminary data.</text>
</comment>